<feature type="domain" description="Glycoside hydrolase family 5" evidence="5">
    <location>
        <begin position="136"/>
        <end position="433"/>
    </location>
</feature>
<keyword evidence="3" id="KW-0326">Glycosidase</keyword>
<sequence length="483" mass="53247">MINVLQHHPEVELSVDKTSVSFNRSGGEETFTVTSSTQPHVSADVSWVVVETGKIDKDHHTEVRVLAGANRKEASAGTLTVSCSDKKVSVSVKQEAFVAPSVASTTAVTPQMVFDAMGPGWNMGNHMDAISNGVSGETVWGNPKCTQATMDGVKAAGYKAVRICTTWEGHIGAAPAYALEQKWLDRVAEIVGYAEKAGLVAIVNTHHDESYWQDISKCYNNAANHEKVKDEVFSVWTQIAEKFKDKGEWLVFESFNEIQDGGWGWSDAFRKNPDAQYKVLNEWNQTFVDAVRSTGGQNATRWLGIPGYACNPGFTIAGLVLPKDYTTANRLMVAVHDYDPYDYTLKDPLIRQWGHTADADKRPSGDNEKAVVDVFNNLKAAYLDKGIPVYLGEMGCSRHTAADFPYQKYYMEYFCKAAADRLLPMYLWDNGAKGVGSERHAYIDHGTGQFVDEDARTLVGLMVKAVTTKDASYTLESVYNSAP</sequence>
<keyword evidence="1" id="KW-0378">Hydrolase</keyword>
<dbReference type="GO" id="GO:0008422">
    <property type="term" value="F:beta-glucosidase activity"/>
    <property type="evidence" value="ECO:0007669"/>
    <property type="project" value="TreeGrafter"/>
</dbReference>
<dbReference type="GO" id="GO:0005576">
    <property type="term" value="C:extracellular region"/>
    <property type="evidence" value="ECO:0007669"/>
    <property type="project" value="TreeGrafter"/>
</dbReference>
<dbReference type="InterPro" id="IPR017853">
    <property type="entry name" value="GH"/>
</dbReference>
<dbReference type="Gene3D" id="3.20.20.80">
    <property type="entry name" value="Glycosidases"/>
    <property type="match status" value="1"/>
</dbReference>
<dbReference type="CAZy" id="GH5">
    <property type="family name" value="Glycoside Hydrolase Family 5"/>
</dbReference>
<evidence type="ECO:0000256" key="4">
    <source>
        <dbReference type="ARBA" id="ARBA00023326"/>
    </source>
</evidence>
<dbReference type="EMBL" id="AM050342">
    <property type="protein sequence ID" value="CAJ19151.1"/>
    <property type="molecule type" value="Genomic_DNA"/>
</dbReference>
<dbReference type="InterPro" id="IPR050386">
    <property type="entry name" value="Glycosyl_hydrolase_5"/>
</dbReference>
<dbReference type="CDD" id="cd14948">
    <property type="entry name" value="BACON"/>
    <property type="match status" value="1"/>
</dbReference>
<organism evidence="6">
    <name type="scientific">unidentified microorganism</name>
    <dbReference type="NCBI Taxonomy" id="81726"/>
    <lineage>
        <taxon>unclassified sequences</taxon>
        <taxon>environmental samples</taxon>
    </lineage>
</organism>
<name>Q2YI52_9ZZZZ</name>
<proteinExistence type="predicted"/>
<dbReference type="Gene3D" id="2.60.40.10">
    <property type="entry name" value="Immunoglobulins"/>
    <property type="match status" value="1"/>
</dbReference>
<evidence type="ECO:0000256" key="1">
    <source>
        <dbReference type="ARBA" id="ARBA00022801"/>
    </source>
</evidence>
<evidence type="ECO:0000259" key="5">
    <source>
        <dbReference type="Pfam" id="PF00150"/>
    </source>
</evidence>
<dbReference type="Pfam" id="PF00150">
    <property type="entry name" value="Cellulase"/>
    <property type="match status" value="1"/>
</dbReference>
<dbReference type="SUPFAM" id="SSF51445">
    <property type="entry name" value="(Trans)glycosidases"/>
    <property type="match status" value="1"/>
</dbReference>
<accession>Q2YI52</accession>
<protein>
    <submittedName>
        <fullName evidence="6">Cellulase</fullName>
    </submittedName>
</protein>
<evidence type="ECO:0000256" key="3">
    <source>
        <dbReference type="ARBA" id="ARBA00023295"/>
    </source>
</evidence>
<keyword evidence="4" id="KW-0624">Polysaccharide degradation</keyword>
<reference evidence="6" key="1">
    <citation type="journal article" date="2005" name="Environ. Microbiol.">
        <title>Novel hydrolase diversity retrieved from a metagenome library of bovine rumen microflora.</title>
        <authorList>
            <person name="Ferrer M."/>
            <person name="Golyshina O.V."/>
            <person name="Chernikova T.N."/>
            <person name="Khachane A.N."/>
            <person name="Reyes-Duarte D."/>
            <person name="Santos V.A.P.M.D."/>
            <person name="Strompl C."/>
            <person name="Elborough K."/>
            <person name="Jarvis G."/>
            <person name="Neef A."/>
            <person name="Yakimov M.M."/>
            <person name="Timmis K.N."/>
            <person name="Golyshin P.N."/>
        </authorList>
    </citation>
    <scope>NUCLEOTIDE SEQUENCE</scope>
</reference>
<dbReference type="PANTHER" id="PTHR31297">
    <property type="entry name" value="GLUCAN ENDO-1,6-BETA-GLUCOSIDASE B"/>
    <property type="match status" value="1"/>
</dbReference>
<dbReference type="PANTHER" id="PTHR31297:SF41">
    <property type="entry name" value="ENDOGLUCANASE, PUTATIVE (AFU_ORTHOLOGUE AFUA_5G01830)-RELATED"/>
    <property type="match status" value="1"/>
</dbReference>
<dbReference type="InterPro" id="IPR013783">
    <property type="entry name" value="Ig-like_fold"/>
</dbReference>
<dbReference type="AlphaFoldDB" id="Q2YI52"/>
<evidence type="ECO:0000256" key="2">
    <source>
        <dbReference type="ARBA" id="ARBA00023277"/>
    </source>
</evidence>
<evidence type="ECO:0000313" key="6">
    <source>
        <dbReference type="EMBL" id="CAJ19151.1"/>
    </source>
</evidence>
<keyword evidence="2" id="KW-0119">Carbohydrate metabolism</keyword>
<dbReference type="GO" id="GO:0009251">
    <property type="term" value="P:glucan catabolic process"/>
    <property type="evidence" value="ECO:0007669"/>
    <property type="project" value="TreeGrafter"/>
</dbReference>
<dbReference type="InterPro" id="IPR001547">
    <property type="entry name" value="Glyco_hydro_5"/>
</dbReference>
<dbReference type="InterPro" id="IPR024361">
    <property type="entry name" value="BACON"/>
</dbReference>